<proteinExistence type="predicted"/>
<dbReference type="Proteomes" id="UP000789525">
    <property type="component" value="Unassembled WGS sequence"/>
</dbReference>
<protein>
    <submittedName>
        <fullName evidence="1">7724_t:CDS:1</fullName>
    </submittedName>
</protein>
<keyword evidence="2" id="KW-1185">Reference proteome</keyword>
<sequence length="249" mass="27299">MTTSLTSNSAPSRKSSKKSKAGPTVRLPKPSVFTEGLRERCETTVLKTTDEEVNVKTPETSTKPDIFQTPPFLHDDKIIVVRCPPLSKKQEEKDKDAHISDALDALNGTRREALVTPETNRSSNIPITAIEALEKLFGKVPDQKIRGSNYGRLAQDFTFPPKNQSANGSSNAGSSVASSSKNGSESKEDPEEIEKKRRRKSNLNALAKEFTPSSIPGSASTTESDKPTDVLESKEDESKKKRNARKEKV</sequence>
<reference evidence="1" key="1">
    <citation type="submission" date="2021-06" db="EMBL/GenBank/DDBJ databases">
        <authorList>
            <person name="Kallberg Y."/>
            <person name="Tangrot J."/>
            <person name="Rosling A."/>
        </authorList>
    </citation>
    <scope>NUCLEOTIDE SEQUENCE</scope>
    <source>
        <strain evidence="1">CL356</strain>
    </source>
</reference>
<evidence type="ECO:0000313" key="2">
    <source>
        <dbReference type="Proteomes" id="UP000789525"/>
    </source>
</evidence>
<accession>A0ACA9KEI3</accession>
<comment type="caution">
    <text evidence="1">The sequence shown here is derived from an EMBL/GenBank/DDBJ whole genome shotgun (WGS) entry which is preliminary data.</text>
</comment>
<organism evidence="1 2">
    <name type="scientific">Acaulospora colombiana</name>
    <dbReference type="NCBI Taxonomy" id="27376"/>
    <lineage>
        <taxon>Eukaryota</taxon>
        <taxon>Fungi</taxon>
        <taxon>Fungi incertae sedis</taxon>
        <taxon>Mucoromycota</taxon>
        <taxon>Glomeromycotina</taxon>
        <taxon>Glomeromycetes</taxon>
        <taxon>Diversisporales</taxon>
        <taxon>Acaulosporaceae</taxon>
        <taxon>Acaulospora</taxon>
    </lineage>
</organism>
<evidence type="ECO:0000313" key="1">
    <source>
        <dbReference type="EMBL" id="CAG8467316.1"/>
    </source>
</evidence>
<dbReference type="EMBL" id="CAJVPT010001687">
    <property type="protein sequence ID" value="CAG8467316.1"/>
    <property type="molecule type" value="Genomic_DNA"/>
</dbReference>
<gene>
    <name evidence="1" type="ORF">ACOLOM_LOCUS1438</name>
</gene>
<name>A0ACA9KEI3_9GLOM</name>